<keyword evidence="1" id="KW-0472">Membrane</keyword>
<name>A0A938BQA2_UNCW3</name>
<feature type="transmembrane region" description="Helical" evidence="1">
    <location>
        <begin position="271"/>
        <end position="287"/>
    </location>
</feature>
<dbReference type="AlphaFoldDB" id="A0A938BQA2"/>
<keyword evidence="1" id="KW-1133">Transmembrane helix</keyword>
<dbReference type="EMBL" id="VGIR01000002">
    <property type="protein sequence ID" value="MBM3330375.1"/>
    <property type="molecule type" value="Genomic_DNA"/>
</dbReference>
<sequence length="490" mass="53604">MPSPAVGVALAAFAAALARPGNSDTLWHLALGRWILTRRAIPDISSFYYSGTTGFGYDYSWLAQALLYGAYRLLGGAGIAILNAVVAGFIFYFLYKLLERNSVNMLVNFVALCLALATTTAYLSGRPAMFTVALFTLELFILSGWAASGGAGGSTRPFRLLIWLIPPLTALWANLHPGFPVAPLLILLFLPLGERARDRWVMAACLAATCAAIALNPYGWRMYLMPLEMARALPMLRGLTEWTGVSGVEAVLWGGFVALVTCGLALRRQPLPLVVLTAGAALAAGVSNRNMPLFGVVAVFILGRTLIPVLAPGLGRVRLVRKFEVKFEAVGGWFWVIAVPLFVAGAERLGMPLTDLSFNFSIYPSAAVQYLEKHACPERIFVREDWSGYLLWTFPDRQLFYDAKGGFSREATLAHSQLVKPKAEWRGVVDRFGLSTMLLDRGSPLAVLLSEASGWRREYSDSLFEVFVRRPRDPEQALFPSSPGPVTTEQ</sequence>
<feature type="transmembrane region" description="Helical" evidence="1">
    <location>
        <begin position="160"/>
        <end position="188"/>
    </location>
</feature>
<feature type="transmembrane region" description="Helical" evidence="1">
    <location>
        <begin position="106"/>
        <end position="123"/>
    </location>
</feature>
<feature type="transmembrane region" description="Helical" evidence="1">
    <location>
        <begin position="200"/>
        <end position="219"/>
    </location>
</feature>
<gene>
    <name evidence="2" type="ORF">FJY68_00830</name>
</gene>
<feature type="transmembrane region" description="Helical" evidence="1">
    <location>
        <begin position="130"/>
        <end position="148"/>
    </location>
</feature>
<evidence type="ECO:0000313" key="2">
    <source>
        <dbReference type="EMBL" id="MBM3330375.1"/>
    </source>
</evidence>
<proteinExistence type="predicted"/>
<feature type="transmembrane region" description="Helical" evidence="1">
    <location>
        <begin position="293"/>
        <end position="315"/>
    </location>
</feature>
<feature type="transmembrane region" description="Helical" evidence="1">
    <location>
        <begin position="74"/>
        <end position="94"/>
    </location>
</feature>
<protein>
    <submittedName>
        <fullName evidence="2">Uncharacterized protein</fullName>
    </submittedName>
</protein>
<feature type="transmembrane region" description="Helical" evidence="1">
    <location>
        <begin position="327"/>
        <end position="346"/>
    </location>
</feature>
<accession>A0A938BQA2</accession>
<evidence type="ECO:0000313" key="3">
    <source>
        <dbReference type="Proteomes" id="UP000779900"/>
    </source>
</evidence>
<feature type="transmembrane region" description="Helical" evidence="1">
    <location>
        <begin position="239"/>
        <end position="264"/>
    </location>
</feature>
<reference evidence="2" key="1">
    <citation type="submission" date="2019-03" db="EMBL/GenBank/DDBJ databases">
        <title>Lake Tanganyika Metagenome-Assembled Genomes (MAGs).</title>
        <authorList>
            <person name="Tran P."/>
        </authorList>
    </citation>
    <scope>NUCLEOTIDE SEQUENCE</scope>
    <source>
        <strain evidence="2">K_DeepCast_150m_m2_040</strain>
    </source>
</reference>
<keyword evidence="1" id="KW-0812">Transmembrane</keyword>
<organism evidence="2 3">
    <name type="scientific">candidate division WOR-3 bacterium</name>
    <dbReference type="NCBI Taxonomy" id="2052148"/>
    <lineage>
        <taxon>Bacteria</taxon>
        <taxon>Bacteria division WOR-3</taxon>
    </lineage>
</organism>
<evidence type="ECO:0000256" key="1">
    <source>
        <dbReference type="SAM" id="Phobius"/>
    </source>
</evidence>
<comment type="caution">
    <text evidence="2">The sequence shown here is derived from an EMBL/GenBank/DDBJ whole genome shotgun (WGS) entry which is preliminary data.</text>
</comment>
<dbReference type="Proteomes" id="UP000779900">
    <property type="component" value="Unassembled WGS sequence"/>
</dbReference>